<name>A0A0F8ZE37_9ZZZZ</name>
<feature type="compositionally biased region" description="Basic residues" evidence="1">
    <location>
        <begin position="68"/>
        <end position="81"/>
    </location>
</feature>
<evidence type="ECO:0000259" key="2">
    <source>
        <dbReference type="SMART" id="SM00496"/>
    </source>
</evidence>
<evidence type="ECO:0000313" key="3">
    <source>
        <dbReference type="EMBL" id="KKK92003.1"/>
    </source>
</evidence>
<feature type="region of interest" description="Disordered" evidence="1">
    <location>
        <begin position="52"/>
        <end position="81"/>
    </location>
</feature>
<dbReference type="Pfam" id="PF07460">
    <property type="entry name" value="NUMOD3"/>
    <property type="match status" value="2"/>
</dbReference>
<feature type="domain" description="Nuclease associated modular" evidence="2">
    <location>
        <begin position="16"/>
        <end position="32"/>
    </location>
</feature>
<dbReference type="SUPFAM" id="SSF64496">
    <property type="entry name" value="DNA-binding domain of intron-encoded endonucleases"/>
    <property type="match status" value="1"/>
</dbReference>
<feature type="domain" description="Nuclease associated modular" evidence="2">
    <location>
        <begin position="74"/>
        <end position="90"/>
    </location>
</feature>
<reference evidence="3" key="1">
    <citation type="journal article" date="2015" name="Nature">
        <title>Complex archaea that bridge the gap between prokaryotes and eukaryotes.</title>
        <authorList>
            <person name="Spang A."/>
            <person name="Saw J.H."/>
            <person name="Jorgensen S.L."/>
            <person name="Zaremba-Niedzwiedzka K."/>
            <person name="Martijn J."/>
            <person name="Lind A.E."/>
            <person name="van Eijk R."/>
            <person name="Schleper C."/>
            <person name="Guy L."/>
            <person name="Ettema T.J."/>
        </authorList>
    </citation>
    <scope>NUCLEOTIDE SEQUENCE</scope>
</reference>
<dbReference type="EMBL" id="LAZR01048405">
    <property type="protein sequence ID" value="KKK92003.1"/>
    <property type="molecule type" value="Genomic_DNA"/>
</dbReference>
<dbReference type="GO" id="GO:0003677">
    <property type="term" value="F:DNA binding"/>
    <property type="evidence" value="ECO:0007669"/>
    <property type="project" value="InterPro"/>
</dbReference>
<feature type="region of interest" description="Disordered" evidence="1">
    <location>
        <begin position="1"/>
        <end position="36"/>
    </location>
</feature>
<evidence type="ECO:0000256" key="1">
    <source>
        <dbReference type="SAM" id="MobiDB-lite"/>
    </source>
</evidence>
<feature type="non-terminal residue" evidence="3">
    <location>
        <position position="1"/>
    </location>
</feature>
<gene>
    <name evidence="3" type="ORF">LCGC14_2707290</name>
</gene>
<feature type="compositionally biased region" description="Basic and acidic residues" evidence="1">
    <location>
        <begin position="1"/>
        <end position="26"/>
    </location>
</feature>
<dbReference type="InterPro" id="IPR003611">
    <property type="entry name" value="NUMOD3"/>
</dbReference>
<proteinExistence type="predicted"/>
<sequence>INMDEKHKKKIGDANRGRIPSEETKRKISVGTKKAMANSKLRKKLSILKKGKPSTFKGKHHTEETKEKIRRKLKGRKCSKKHIKNISKGHIGIFSDTFCVT</sequence>
<organism evidence="3">
    <name type="scientific">marine sediment metagenome</name>
    <dbReference type="NCBI Taxonomy" id="412755"/>
    <lineage>
        <taxon>unclassified sequences</taxon>
        <taxon>metagenomes</taxon>
        <taxon>ecological metagenomes</taxon>
    </lineage>
</organism>
<dbReference type="AlphaFoldDB" id="A0A0F8ZE37"/>
<comment type="caution">
    <text evidence="3">The sequence shown here is derived from an EMBL/GenBank/DDBJ whole genome shotgun (WGS) entry which is preliminary data.</text>
</comment>
<feature type="domain" description="Nuclease associated modular" evidence="2">
    <location>
        <begin position="57"/>
        <end position="73"/>
    </location>
</feature>
<dbReference type="SMART" id="SM00496">
    <property type="entry name" value="IENR2"/>
    <property type="match status" value="3"/>
</dbReference>
<protein>
    <recommendedName>
        <fullName evidence="2">Nuclease associated modular domain-containing protein</fullName>
    </recommendedName>
</protein>
<accession>A0A0F8ZE37</accession>